<evidence type="ECO:0000313" key="2">
    <source>
        <dbReference type="EMBL" id="KAF4365950.1"/>
    </source>
</evidence>
<comment type="caution">
    <text evidence="2">The sequence shown here is derived from an EMBL/GenBank/DDBJ whole genome shotgun (WGS) entry which is preliminary data.</text>
</comment>
<accession>A0A7J6F880</accession>
<proteinExistence type="predicted"/>
<name>A0A7J6F880_CANSA</name>
<dbReference type="Proteomes" id="UP000525078">
    <property type="component" value="Unassembled WGS sequence"/>
</dbReference>
<protein>
    <recommendedName>
        <fullName evidence="1">Zinc knuckle CX2CX4HX4C domain-containing protein</fullName>
    </recommendedName>
</protein>
<organism evidence="2 3">
    <name type="scientific">Cannabis sativa</name>
    <name type="common">Hemp</name>
    <name type="synonym">Marijuana</name>
    <dbReference type="NCBI Taxonomy" id="3483"/>
    <lineage>
        <taxon>Eukaryota</taxon>
        <taxon>Viridiplantae</taxon>
        <taxon>Streptophyta</taxon>
        <taxon>Embryophyta</taxon>
        <taxon>Tracheophyta</taxon>
        <taxon>Spermatophyta</taxon>
        <taxon>Magnoliopsida</taxon>
        <taxon>eudicotyledons</taxon>
        <taxon>Gunneridae</taxon>
        <taxon>Pentapetalae</taxon>
        <taxon>rosids</taxon>
        <taxon>fabids</taxon>
        <taxon>Rosales</taxon>
        <taxon>Cannabaceae</taxon>
        <taxon>Cannabis</taxon>
    </lineage>
</organism>
<dbReference type="Pfam" id="PF14392">
    <property type="entry name" value="zf-CCHC_4"/>
    <property type="match status" value="1"/>
</dbReference>
<evidence type="ECO:0000313" key="3">
    <source>
        <dbReference type="Proteomes" id="UP000525078"/>
    </source>
</evidence>
<gene>
    <name evidence="2" type="ORF">F8388_019194</name>
</gene>
<evidence type="ECO:0000259" key="1">
    <source>
        <dbReference type="Pfam" id="PF14392"/>
    </source>
</evidence>
<dbReference type="InterPro" id="IPR025836">
    <property type="entry name" value="Zn_knuckle_CX2CX4HX4C"/>
</dbReference>
<dbReference type="AlphaFoldDB" id="A0A7J6F880"/>
<feature type="domain" description="Zinc knuckle CX2CX4HX4C" evidence="1">
    <location>
        <begin position="44"/>
        <end position="74"/>
    </location>
</feature>
<sequence>MRVWVQVHIIPHEHFSKDNGSLMGGKAGKVTQVELQEDNPASRRVKKWLQFKYEQIEFVCHNCRCLGHQRRGCNVSSPVTVASDNGVQFPLFRPWFSTSSTFREVSSSASSFSPFRELPRFVLFGPYRRPLKPVVARNGDGGVSRSSSLDPCGSRRSLMATRRWTVASGKAHKLCGSPNRSLIVPDTLPGLKSTNPEPIECRSLGNVINLNIENVEDPFTSIVKVGFKTSAIVYLQVDMPVSLRQSSRLTA</sequence>
<dbReference type="EMBL" id="JAATIP010000155">
    <property type="protein sequence ID" value="KAF4365950.1"/>
    <property type="molecule type" value="Genomic_DNA"/>
</dbReference>
<reference evidence="2 3" key="1">
    <citation type="journal article" date="2020" name="bioRxiv">
        <title>Sequence and annotation of 42 cannabis genomes reveals extensive copy number variation in cannabinoid synthesis and pathogen resistance genes.</title>
        <authorList>
            <person name="Mckernan K.J."/>
            <person name="Helbert Y."/>
            <person name="Kane L.T."/>
            <person name="Ebling H."/>
            <person name="Zhang L."/>
            <person name="Liu B."/>
            <person name="Eaton Z."/>
            <person name="Mclaughlin S."/>
            <person name="Kingan S."/>
            <person name="Baybayan P."/>
            <person name="Concepcion G."/>
            <person name="Jordan M."/>
            <person name="Riva A."/>
            <person name="Barbazuk W."/>
            <person name="Harkins T."/>
        </authorList>
    </citation>
    <scope>NUCLEOTIDE SEQUENCE [LARGE SCALE GENOMIC DNA]</scope>
    <source>
        <strain evidence="3">cv. Jamaican Lion 4</strain>
        <tissue evidence="2">Leaf</tissue>
    </source>
</reference>